<name>A0A9P5ZN47_PLEER</name>
<feature type="compositionally biased region" description="Low complexity" evidence="1">
    <location>
        <begin position="112"/>
        <end position="127"/>
    </location>
</feature>
<evidence type="ECO:0000313" key="2">
    <source>
        <dbReference type="EMBL" id="KAF9491133.1"/>
    </source>
</evidence>
<feature type="compositionally biased region" description="Pro residues" evidence="1">
    <location>
        <begin position="246"/>
        <end position="258"/>
    </location>
</feature>
<feature type="compositionally biased region" description="Low complexity" evidence="1">
    <location>
        <begin position="402"/>
        <end position="420"/>
    </location>
</feature>
<keyword evidence="3" id="KW-1185">Reference proteome</keyword>
<dbReference type="Proteomes" id="UP000807025">
    <property type="component" value="Unassembled WGS sequence"/>
</dbReference>
<gene>
    <name evidence="2" type="ORF">BDN71DRAFT_101694</name>
</gene>
<evidence type="ECO:0000313" key="3">
    <source>
        <dbReference type="Proteomes" id="UP000807025"/>
    </source>
</evidence>
<feature type="compositionally biased region" description="Low complexity" evidence="1">
    <location>
        <begin position="470"/>
        <end position="486"/>
    </location>
</feature>
<feature type="compositionally biased region" description="Pro residues" evidence="1">
    <location>
        <begin position="313"/>
        <end position="328"/>
    </location>
</feature>
<feature type="compositionally biased region" description="Low complexity" evidence="1">
    <location>
        <begin position="525"/>
        <end position="557"/>
    </location>
</feature>
<sequence length="571" mass="62338">MNNSLLSTCLRRQARTRTRRLHTQQHVATLQMIPELDEDAASSSSRASSPAPRSVKASRRQGNVKLSDIRIVKDIDVSCGSGEERWLSWALEGYGEFDLCSPRPAPSPPSSPSSHSSTSPSPSSPSTSDEEDFFAAQQLQRILPLSITKINRSLSQEPQSVAEQQRESDDTDEDDFDVSAYYSSPSSDDESSDDEAGYYTRELQDILTLFPLSASSTPSPTTIARPESMIFPLYTSTGEKRVSRPLPTPPRSSSPSPSPTSSKRSSTGRTYVIPSRPPPPPPTHQRRRPPPRVSVPSDFDLAYDFGFDDATSPFPPSPLSIVTPPSPSPSDQSDVDVDFPLADMDIRFEFDVDTDHPLCFPESLPVTPVSPATFDDYHDDEYALDSTHQDSDLLPPSQMLKSRWSSSTLSSTYSQHSPASSKHKKKHSRSGSVLSASKLKLYFSSGGRKSLDAMPSTPRTPMSPRMASGSRVPSTPSTPRTPLSYRYESPPPAAHRPAHTHTPHTSIPHAHIHTPEYATRKIRRSASVTSHHSLSSSSSCSSSGCSDVSSGSSSGSGLRRKPIPVEMFLRN</sequence>
<accession>A0A9P5ZN47</accession>
<feature type="compositionally biased region" description="Low complexity" evidence="1">
    <location>
        <begin position="41"/>
        <end position="55"/>
    </location>
</feature>
<comment type="caution">
    <text evidence="2">The sequence shown here is derived from an EMBL/GenBank/DDBJ whole genome shotgun (WGS) entry which is preliminary data.</text>
</comment>
<dbReference type="AlphaFoldDB" id="A0A9P5ZN47"/>
<feature type="compositionally biased region" description="Polar residues" evidence="1">
    <location>
        <begin position="153"/>
        <end position="163"/>
    </location>
</feature>
<proteinExistence type="predicted"/>
<dbReference type="OrthoDB" id="10536649at2759"/>
<evidence type="ECO:0000256" key="1">
    <source>
        <dbReference type="SAM" id="MobiDB-lite"/>
    </source>
</evidence>
<feature type="compositionally biased region" description="Low complexity" evidence="1">
    <location>
        <begin position="207"/>
        <end position="222"/>
    </location>
</feature>
<feature type="region of interest" description="Disordered" evidence="1">
    <location>
        <begin position="101"/>
        <end position="131"/>
    </location>
</feature>
<feature type="compositionally biased region" description="Low complexity" evidence="1">
    <location>
        <begin position="259"/>
        <end position="270"/>
    </location>
</feature>
<feature type="region of interest" description="Disordered" evidence="1">
    <location>
        <begin position="153"/>
        <end position="337"/>
    </location>
</feature>
<organism evidence="2 3">
    <name type="scientific">Pleurotus eryngii</name>
    <name type="common">Boletus of the steppes</name>
    <dbReference type="NCBI Taxonomy" id="5323"/>
    <lineage>
        <taxon>Eukaryota</taxon>
        <taxon>Fungi</taxon>
        <taxon>Dikarya</taxon>
        <taxon>Basidiomycota</taxon>
        <taxon>Agaricomycotina</taxon>
        <taxon>Agaricomycetes</taxon>
        <taxon>Agaricomycetidae</taxon>
        <taxon>Agaricales</taxon>
        <taxon>Pleurotineae</taxon>
        <taxon>Pleurotaceae</taxon>
        <taxon>Pleurotus</taxon>
    </lineage>
</organism>
<protein>
    <submittedName>
        <fullName evidence="2">Uncharacterized protein</fullName>
    </submittedName>
</protein>
<feature type="region of interest" description="Disordered" evidence="1">
    <location>
        <begin position="447"/>
        <end position="571"/>
    </location>
</feature>
<feature type="region of interest" description="Disordered" evidence="1">
    <location>
        <begin position="33"/>
        <end position="62"/>
    </location>
</feature>
<reference evidence="2" key="1">
    <citation type="submission" date="2020-11" db="EMBL/GenBank/DDBJ databases">
        <authorList>
            <consortium name="DOE Joint Genome Institute"/>
            <person name="Ahrendt S."/>
            <person name="Riley R."/>
            <person name="Andreopoulos W."/>
            <person name="Labutti K."/>
            <person name="Pangilinan J."/>
            <person name="Ruiz-Duenas F.J."/>
            <person name="Barrasa J.M."/>
            <person name="Sanchez-Garcia M."/>
            <person name="Camarero S."/>
            <person name="Miyauchi S."/>
            <person name="Serrano A."/>
            <person name="Linde D."/>
            <person name="Babiker R."/>
            <person name="Drula E."/>
            <person name="Ayuso-Fernandez I."/>
            <person name="Pacheco R."/>
            <person name="Padilla G."/>
            <person name="Ferreira P."/>
            <person name="Barriuso J."/>
            <person name="Kellner H."/>
            <person name="Castanera R."/>
            <person name="Alfaro M."/>
            <person name="Ramirez L."/>
            <person name="Pisabarro A.G."/>
            <person name="Kuo A."/>
            <person name="Tritt A."/>
            <person name="Lipzen A."/>
            <person name="He G."/>
            <person name="Yan M."/>
            <person name="Ng V."/>
            <person name="Cullen D."/>
            <person name="Martin F."/>
            <person name="Rosso M.-N."/>
            <person name="Henrissat B."/>
            <person name="Hibbett D."/>
            <person name="Martinez A.T."/>
            <person name="Grigoriev I.V."/>
        </authorList>
    </citation>
    <scope>NUCLEOTIDE SEQUENCE</scope>
    <source>
        <strain evidence="2">ATCC 90797</strain>
    </source>
</reference>
<feature type="compositionally biased region" description="Acidic residues" evidence="1">
    <location>
        <begin position="187"/>
        <end position="196"/>
    </location>
</feature>
<feature type="region of interest" description="Disordered" evidence="1">
    <location>
        <begin position="362"/>
        <end position="432"/>
    </location>
</feature>
<dbReference type="EMBL" id="MU154626">
    <property type="protein sequence ID" value="KAF9491133.1"/>
    <property type="molecule type" value="Genomic_DNA"/>
</dbReference>